<organism evidence="1">
    <name type="scientific">Rhizophora mucronata</name>
    <name type="common">Asiatic mangrove</name>
    <dbReference type="NCBI Taxonomy" id="61149"/>
    <lineage>
        <taxon>Eukaryota</taxon>
        <taxon>Viridiplantae</taxon>
        <taxon>Streptophyta</taxon>
        <taxon>Embryophyta</taxon>
        <taxon>Tracheophyta</taxon>
        <taxon>Spermatophyta</taxon>
        <taxon>Magnoliopsida</taxon>
        <taxon>eudicotyledons</taxon>
        <taxon>Gunneridae</taxon>
        <taxon>Pentapetalae</taxon>
        <taxon>rosids</taxon>
        <taxon>fabids</taxon>
        <taxon>Malpighiales</taxon>
        <taxon>Rhizophoraceae</taxon>
        <taxon>Rhizophora</taxon>
    </lineage>
</organism>
<sequence>MCALTKERREIRRVKFIGHQNSTNKCR</sequence>
<reference evidence="1" key="1">
    <citation type="submission" date="2018-02" db="EMBL/GenBank/DDBJ databases">
        <title>Rhizophora mucronata_Transcriptome.</title>
        <authorList>
            <person name="Meera S.P."/>
            <person name="Sreeshan A."/>
            <person name="Augustine A."/>
        </authorList>
    </citation>
    <scope>NUCLEOTIDE SEQUENCE</scope>
    <source>
        <tissue evidence="1">Leaf</tissue>
    </source>
</reference>
<proteinExistence type="predicted"/>
<accession>A0A2P2NFM2</accession>
<dbReference type="EMBL" id="GGEC01060770">
    <property type="protein sequence ID" value="MBX41254.1"/>
    <property type="molecule type" value="Transcribed_RNA"/>
</dbReference>
<name>A0A2P2NFM2_RHIMU</name>
<protein>
    <submittedName>
        <fullName evidence="1">Uncharacterized protein</fullName>
    </submittedName>
</protein>
<dbReference type="AlphaFoldDB" id="A0A2P2NFM2"/>
<evidence type="ECO:0000313" key="1">
    <source>
        <dbReference type="EMBL" id="MBX41254.1"/>
    </source>
</evidence>